<evidence type="ECO:0000256" key="1">
    <source>
        <dbReference type="SAM" id="Phobius"/>
    </source>
</evidence>
<feature type="transmembrane region" description="Helical" evidence="1">
    <location>
        <begin position="355"/>
        <end position="372"/>
    </location>
</feature>
<dbReference type="EMBL" id="CP113432">
    <property type="protein sequence ID" value="WAI50175.1"/>
    <property type="molecule type" value="Genomic_DNA"/>
</dbReference>
<dbReference type="Pfam" id="PF06123">
    <property type="entry name" value="CreD"/>
    <property type="match status" value="1"/>
</dbReference>
<proteinExistence type="predicted"/>
<evidence type="ECO:0000313" key="2">
    <source>
        <dbReference type="EMBL" id="WAI50175.1"/>
    </source>
</evidence>
<dbReference type="PIRSF" id="PIRSF004548">
    <property type="entry name" value="CreD"/>
    <property type="match status" value="1"/>
</dbReference>
<name>A0ABY7A1L7_9PSED</name>
<feature type="transmembrane region" description="Helical" evidence="1">
    <location>
        <begin position="384"/>
        <end position="404"/>
    </location>
</feature>
<dbReference type="NCBIfam" id="NF008712">
    <property type="entry name" value="PRK11715.1-1"/>
    <property type="match status" value="1"/>
</dbReference>
<evidence type="ECO:0000313" key="3">
    <source>
        <dbReference type="Proteomes" id="UP001163624"/>
    </source>
</evidence>
<feature type="transmembrane region" description="Helical" evidence="1">
    <location>
        <begin position="411"/>
        <end position="428"/>
    </location>
</feature>
<keyword evidence="1" id="KW-0472">Membrane</keyword>
<feature type="transmembrane region" description="Helical" evidence="1">
    <location>
        <begin position="434"/>
        <end position="453"/>
    </location>
</feature>
<dbReference type="InterPro" id="IPR010364">
    <property type="entry name" value="Uncharacterised_IM_CreD"/>
</dbReference>
<gene>
    <name evidence="2" type="primary">creD</name>
    <name evidence="2" type="ORF">OU419_02585</name>
</gene>
<dbReference type="PANTHER" id="PTHR30092">
    <property type="entry name" value="INNER MEMBRANE PROTEIN CRED"/>
    <property type="match status" value="1"/>
</dbReference>
<feature type="transmembrane region" description="Helical" evidence="1">
    <location>
        <begin position="330"/>
        <end position="348"/>
    </location>
</feature>
<protein>
    <submittedName>
        <fullName evidence="2">Cell envelope integrity protein CreD</fullName>
    </submittedName>
</protein>
<sequence>MNRQLGFKLGAIALLIVLLLIPLLMIDGLVDERQSYRDEVLQDISRSSSYSQQLTGPVVVVPYSRTLRSWRLDKASQQRVMQEREVRGRLYFLPETFVLDGQMRTELRHRGIYEARLYHAGNQISGSFVLPANYGIASDLASYRFDDPVLAVGISDVRGIENAPKLKVEGALRDFQPGTRSQLLGNGVHAVLPFKASDREQRFDYAFELSLLGSSRLDITPVGRDSQVNLTADWPHPSFGGEFLPTERSISDRGFSARWRTSFFATNLEDQLRACTASAQPDVAVAAVPDDPDVGQASSARCSEFAEHSFGVALVDPVDQYLKTDRAVKYALLFIVLTFAGFFLFEVLKRLAVHPVQYGLVGMALALFYLLLLSLCEHVGFELAYLISASACVGLLGFYLCYVLHSLWRGVTFSVALAALYGMLYALLNAEDYALLMGSLLLFAVLAGVMVLTRRLDWYGIGKPSRGDELSFSLSDVQAGG</sequence>
<keyword evidence="1" id="KW-0812">Transmembrane</keyword>
<reference evidence="2" key="1">
    <citation type="submission" date="2022-11" db="EMBL/GenBank/DDBJ databases">
        <title>Pseudomonas triclosanedens sp. nov., a triclosan degrader isolated from activated sludge.</title>
        <authorList>
            <person name="Yin Y."/>
            <person name="Lu Z."/>
        </authorList>
    </citation>
    <scope>NUCLEOTIDE SEQUENCE</scope>
    <source>
        <strain evidence="2">ZM23</strain>
    </source>
</reference>
<keyword evidence="1" id="KW-1133">Transmembrane helix</keyword>
<dbReference type="PANTHER" id="PTHR30092:SF0">
    <property type="entry name" value="INNER MEMBRANE PROTEIN CRED"/>
    <property type="match status" value="1"/>
</dbReference>
<dbReference type="Proteomes" id="UP001163624">
    <property type="component" value="Chromosome"/>
</dbReference>
<organism evidence="2 3">
    <name type="scientific">Pseudomonas triclosanedens</name>
    <dbReference type="NCBI Taxonomy" id="2961893"/>
    <lineage>
        <taxon>Bacteria</taxon>
        <taxon>Pseudomonadati</taxon>
        <taxon>Pseudomonadota</taxon>
        <taxon>Gammaproteobacteria</taxon>
        <taxon>Pseudomonadales</taxon>
        <taxon>Pseudomonadaceae</taxon>
        <taxon>Pseudomonas</taxon>
    </lineage>
</organism>
<dbReference type="RefSeq" id="WP_254470132.1">
    <property type="nucleotide sequence ID" value="NZ_CP113432.1"/>
</dbReference>
<keyword evidence="3" id="KW-1185">Reference proteome</keyword>
<accession>A0ABY7A1L7</accession>